<dbReference type="Gene3D" id="3.40.720.10">
    <property type="entry name" value="Alkaline Phosphatase, subunit A"/>
    <property type="match status" value="1"/>
</dbReference>
<dbReference type="PANTHER" id="PTHR23072">
    <property type="entry name" value="PHOSPHATIDYLINOSITOL GLYCAN-RELATED"/>
    <property type="match status" value="1"/>
</dbReference>
<evidence type="ECO:0000313" key="1">
    <source>
        <dbReference type="EMBL" id="KAK8965845.1"/>
    </source>
</evidence>
<keyword evidence="2" id="KW-1185">Reference proteome</keyword>
<sequence length="443" mass="49294">MGQPDLRTGAVCPQVAGAFSGRDESEFAGCCADSMELASVRHGSNLAVWMLDRGVSFVARTMCLEVARSDEAVRMDSCRLDVQKGTISGSGGAVKFGNRGFCGLGRDGWPPEKFFADAMPYTQSLLSERRAMAYHAKAAPPTVTMPRLKAMVSGSIGGYLDVAFNFHTQAFLEDNLLDQFQLIGRNIVMFGDDTWIKLFPGLFKRYDGVNSFYVKDTIEVDFNVSRHLEVELVAKDWKLMDTLEPALEEPLKRHEKRGLWLTANYQWKPDADRRAKSGILHYLGLDHAGHIGGRHSSLMASKLKEMDDTIRLIHTQNPLKGDEYGRRTLLQPPVTSSDFARSTPMNSADTELARLFISSNSIELQHPCENTRHVFPWDLPARCTVVVSDHGMTERGNHGGSSYEETDSLALFVDLRAESPTYEPSMDTEVFQAKQLTGRRVSG</sequence>
<dbReference type="SUPFAM" id="SSF53649">
    <property type="entry name" value="Alkaline phosphatase-like"/>
    <property type="match status" value="1"/>
</dbReference>
<gene>
    <name evidence="1" type="ORF">KSP40_PGU008727</name>
</gene>
<organism evidence="1 2">
    <name type="scientific">Platanthera guangdongensis</name>
    <dbReference type="NCBI Taxonomy" id="2320717"/>
    <lineage>
        <taxon>Eukaryota</taxon>
        <taxon>Viridiplantae</taxon>
        <taxon>Streptophyta</taxon>
        <taxon>Embryophyta</taxon>
        <taxon>Tracheophyta</taxon>
        <taxon>Spermatophyta</taxon>
        <taxon>Magnoliopsida</taxon>
        <taxon>Liliopsida</taxon>
        <taxon>Asparagales</taxon>
        <taxon>Orchidaceae</taxon>
        <taxon>Orchidoideae</taxon>
        <taxon>Orchideae</taxon>
        <taxon>Orchidinae</taxon>
        <taxon>Platanthera</taxon>
    </lineage>
</organism>
<name>A0ABR2MNT4_9ASPA</name>
<dbReference type="EMBL" id="JBBWWR010000005">
    <property type="protein sequence ID" value="KAK8965845.1"/>
    <property type="molecule type" value="Genomic_DNA"/>
</dbReference>
<dbReference type="InterPro" id="IPR039527">
    <property type="entry name" value="PIGG/GPI7"/>
</dbReference>
<evidence type="ECO:0000313" key="2">
    <source>
        <dbReference type="Proteomes" id="UP001412067"/>
    </source>
</evidence>
<proteinExistence type="predicted"/>
<protein>
    <submittedName>
        <fullName evidence="1">Uncharacterized protein</fullName>
    </submittedName>
</protein>
<dbReference type="InterPro" id="IPR017850">
    <property type="entry name" value="Alkaline_phosphatase_core_sf"/>
</dbReference>
<dbReference type="PANTHER" id="PTHR23072:SF0">
    <property type="entry name" value="GPI ETHANOLAMINE PHOSPHATE TRANSFERASE 2"/>
    <property type="match status" value="1"/>
</dbReference>
<accession>A0ABR2MNT4</accession>
<reference evidence="1 2" key="1">
    <citation type="journal article" date="2022" name="Nat. Plants">
        <title>Genomes of leafy and leafless Platanthera orchids illuminate the evolution of mycoheterotrophy.</title>
        <authorList>
            <person name="Li M.H."/>
            <person name="Liu K.W."/>
            <person name="Li Z."/>
            <person name="Lu H.C."/>
            <person name="Ye Q.L."/>
            <person name="Zhang D."/>
            <person name="Wang J.Y."/>
            <person name="Li Y.F."/>
            <person name="Zhong Z.M."/>
            <person name="Liu X."/>
            <person name="Yu X."/>
            <person name="Liu D.K."/>
            <person name="Tu X.D."/>
            <person name="Liu B."/>
            <person name="Hao Y."/>
            <person name="Liao X.Y."/>
            <person name="Jiang Y.T."/>
            <person name="Sun W.H."/>
            <person name="Chen J."/>
            <person name="Chen Y.Q."/>
            <person name="Ai Y."/>
            <person name="Zhai J.W."/>
            <person name="Wu S.S."/>
            <person name="Zhou Z."/>
            <person name="Hsiao Y.Y."/>
            <person name="Wu W.L."/>
            <person name="Chen Y.Y."/>
            <person name="Lin Y.F."/>
            <person name="Hsu J.L."/>
            <person name="Li C.Y."/>
            <person name="Wang Z.W."/>
            <person name="Zhao X."/>
            <person name="Zhong W.Y."/>
            <person name="Ma X.K."/>
            <person name="Ma L."/>
            <person name="Huang J."/>
            <person name="Chen G.Z."/>
            <person name="Huang M.Z."/>
            <person name="Huang L."/>
            <person name="Peng D.H."/>
            <person name="Luo Y.B."/>
            <person name="Zou S.Q."/>
            <person name="Chen S.P."/>
            <person name="Lan S."/>
            <person name="Tsai W.C."/>
            <person name="Van de Peer Y."/>
            <person name="Liu Z.J."/>
        </authorList>
    </citation>
    <scope>NUCLEOTIDE SEQUENCE [LARGE SCALE GENOMIC DNA]</scope>
    <source>
        <strain evidence="1">Lor288</strain>
    </source>
</reference>
<comment type="caution">
    <text evidence="1">The sequence shown here is derived from an EMBL/GenBank/DDBJ whole genome shotgun (WGS) entry which is preliminary data.</text>
</comment>
<dbReference type="Proteomes" id="UP001412067">
    <property type="component" value="Unassembled WGS sequence"/>
</dbReference>